<evidence type="ECO:0000313" key="1">
    <source>
        <dbReference type="EMBL" id="CAK7351697.1"/>
    </source>
</evidence>
<gene>
    <name evidence="1" type="ORF">DCAF_LOCUS23952</name>
</gene>
<dbReference type="AlphaFoldDB" id="A0AAV1SLE2"/>
<sequence length="51" mass="6091">MEMFEKAEDEYNDLMSKKSDIEVAPKVNEKDHGHTPLERVWCLKRSEKRVL</sequence>
<proteinExistence type="predicted"/>
<reference evidence="1 2" key="1">
    <citation type="submission" date="2024-01" db="EMBL/GenBank/DDBJ databases">
        <authorList>
            <person name="Waweru B."/>
        </authorList>
    </citation>
    <scope>NUCLEOTIDE SEQUENCE [LARGE SCALE GENOMIC DNA]</scope>
</reference>
<dbReference type="Proteomes" id="UP001314170">
    <property type="component" value="Unassembled WGS sequence"/>
</dbReference>
<organism evidence="1 2">
    <name type="scientific">Dovyalis caffra</name>
    <dbReference type="NCBI Taxonomy" id="77055"/>
    <lineage>
        <taxon>Eukaryota</taxon>
        <taxon>Viridiplantae</taxon>
        <taxon>Streptophyta</taxon>
        <taxon>Embryophyta</taxon>
        <taxon>Tracheophyta</taxon>
        <taxon>Spermatophyta</taxon>
        <taxon>Magnoliopsida</taxon>
        <taxon>eudicotyledons</taxon>
        <taxon>Gunneridae</taxon>
        <taxon>Pentapetalae</taxon>
        <taxon>rosids</taxon>
        <taxon>fabids</taxon>
        <taxon>Malpighiales</taxon>
        <taxon>Salicaceae</taxon>
        <taxon>Flacourtieae</taxon>
        <taxon>Dovyalis</taxon>
    </lineage>
</organism>
<keyword evidence="2" id="KW-1185">Reference proteome</keyword>
<protein>
    <submittedName>
        <fullName evidence="1">Uncharacterized protein</fullName>
    </submittedName>
</protein>
<comment type="caution">
    <text evidence="1">The sequence shown here is derived from an EMBL/GenBank/DDBJ whole genome shotgun (WGS) entry which is preliminary data.</text>
</comment>
<name>A0AAV1SLE2_9ROSI</name>
<dbReference type="EMBL" id="CAWUPB010001189">
    <property type="protein sequence ID" value="CAK7351697.1"/>
    <property type="molecule type" value="Genomic_DNA"/>
</dbReference>
<evidence type="ECO:0000313" key="2">
    <source>
        <dbReference type="Proteomes" id="UP001314170"/>
    </source>
</evidence>
<accession>A0AAV1SLE2</accession>